<name>A0A0C9X9E9_9AGAR</name>
<sequence length="211" mass="23976">TNINNYALAVLLSVKISAYKGNIPRNHILDIIKKYRTDLPPGIKHDYGSWEKIKTQVSYVLTQLRSKIKKIINQSILSNQNIFALAQQIVKDTPCRPTVQLCAQVAIMASVVFFSCQLPSDIPRQRKVHRECEGSDRYWNRIDDRLEFIRKTADSSATKVSKAFNAILKADRELYGADDDYEIKDTPLDEFQQRVDDVVTGVVAPESGTPY</sequence>
<keyword evidence="2" id="KW-1185">Reference proteome</keyword>
<dbReference type="EMBL" id="KN838604">
    <property type="protein sequence ID" value="KIK01626.1"/>
    <property type="molecule type" value="Genomic_DNA"/>
</dbReference>
<proteinExistence type="predicted"/>
<accession>A0A0C9X9E9</accession>
<dbReference type="Proteomes" id="UP000054477">
    <property type="component" value="Unassembled WGS sequence"/>
</dbReference>
<organism evidence="1 2">
    <name type="scientific">Laccaria amethystina LaAM-08-1</name>
    <dbReference type="NCBI Taxonomy" id="1095629"/>
    <lineage>
        <taxon>Eukaryota</taxon>
        <taxon>Fungi</taxon>
        <taxon>Dikarya</taxon>
        <taxon>Basidiomycota</taxon>
        <taxon>Agaricomycotina</taxon>
        <taxon>Agaricomycetes</taxon>
        <taxon>Agaricomycetidae</taxon>
        <taxon>Agaricales</taxon>
        <taxon>Agaricineae</taxon>
        <taxon>Hydnangiaceae</taxon>
        <taxon>Laccaria</taxon>
    </lineage>
</organism>
<dbReference type="OrthoDB" id="3236341at2759"/>
<reference evidence="1 2" key="1">
    <citation type="submission" date="2014-04" db="EMBL/GenBank/DDBJ databases">
        <authorList>
            <consortium name="DOE Joint Genome Institute"/>
            <person name="Kuo A."/>
            <person name="Kohler A."/>
            <person name="Nagy L.G."/>
            <person name="Floudas D."/>
            <person name="Copeland A."/>
            <person name="Barry K.W."/>
            <person name="Cichocki N."/>
            <person name="Veneault-Fourrey C."/>
            <person name="LaButti K."/>
            <person name="Lindquist E.A."/>
            <person name="Lipzen A."/>
            <person name="Lundell T."/>
            <person name="Morin E."/>
            <person name="Murat C."/>
            <person name="Sun H."/>
            <person name="Tunlid A."/>
            <person name="Henrissat B."/>
            <person name="Grigoriev I.V."/>
            <person name="Hibbett D.S."/>
            <person name="Martin F."/>
            <person name="Nordberg H.P."/>
            <person name="Cantor M.N."/>
            <person name="Hua S.X."/>
        </authorList>
    </citation>
    <scope>NUCLEOTIDE SEQUENCE [LARGE SCALE GENOMIC DNA]</scope>
    <source>
        <strain evidence="1 2">LaAM-08-1</strain>
    </source>
</reference>
<reference evidence="2" key="2">
    <citation type="submission" date="2015-01" db="EMBL/GenBank/DDBJ databases">
        <title>Evolutionary Origins and Diversification of the Mycorrhizal Mutualists.</title>
        <authorList>
            <consortium name="DOE Joint Genome Institute"/>
            <consortium name="Mycorrhizal Genomics Consortium"/>
            <person name="Kohler A."/>
            <person name="Kuo A."/>
            <person name="Nagy L.G."/>
            <person name="Floudas D."/>
            <person name="Copeland A."/>
            <person name="Barry K.W."/>
            <person name="Cichocki N."/>
            <person name="Veneault-Fourrey C."/>
            <person name="LaButti K."/>
            <person name="Lindquist E.A."/>
            <person name="Lipzen A."/>
            <person name="Lundell T."/>
            <person name="Morin E."/>
            <person name="Murat C."/>
            <person name="Riley R."/>
            <person name="Ohm R."/>
            <person name="Sun H."/>
            <person name="Tunlid A."/>
            <person name="Henrissat B."/>
            <person name="Grigoriev I.V."/>
            <person name="Hibbett D.S."/>
            <person name="Martin F."/>
        </authorList>
    </citation>
    <scope>NUCLEOTIDE SEQUENCE [LARGE SCALE GENOMIC DNA]</scope>
    <source>
        <strain evidence="2">LaAM-08-1</strain>
    </source>
</reference>
<evidence type="ECO:0000313" key="1">
    <source>
        <dbReference type="EMBL" id="KIK01626.1"/>
    </source>
</evidence>
<feature type="non-terminal residue" evidence="1">
    <location>
        <position position="211"/>
    </location>
</feature>
<evidence type="ECO:0000313" key="2">
    <source>
        <dbReference type="Proteomes" id="UP000054477"/>
    </source>
</evidence>
<gene>
    <name evidence="1" type="ORF">K443DRAFT_6804</name>
</gene>
<dbReference type="AlphaFoldDB" id="A0A0C9X9E9"/>
<protein>
    <submittedName>
        <fullName evidence="1">Uncharacterized protein</fullName>
    </submittedName>
</protein>
<dbReference type="HOGENOM" id="CLU_073389_0_0_1"/>